<dbReference type="AlphaFoldDB" id="A0AAV8Q2D1"/>
<feature type="region of interest" description="Disordered" evidence="1">
    <location>
        <begin position="1218"/>
        <end position="1265"/>
    </location>
</feature>
<feature type="compositionally biased region" description="Polar residues" evidence="1">
    <location>
        <begin position="1218"/>
        <end position="1232"/>
    </location>
</feature>
<reference evidence="2 3" key="1">
    <citation type="submission" date="2022-12" db="EMBL/GenBank/DDBJ databases">
        <title>Chromosome-scale assembly of the Ensete ventricosum genome.</title>
        <authorList>
            <person name="Dussert Y."/>
            <person name="Stocks J."/>
            <person name="Wendawek A."/>
            <person name="Woldeyes F."/>
            <person name="Nichols R.A."/>
            <person name="Borrell J.S."/>
        </authorList>
    </citation>
    <scope>NUCLEOTIDE SEQUENCE [LARGE SCALE GENOMIC DNA]</scope>
    <source>
        <strain evidence="3">cv. Maze</strain>
        <tissue evidence="2">Seeds</tissue>
    </source>
</reference>
<evidence type="ECO:0000256" key="1">
    <source>
        <dbReference type="SAM" id="MobiDB-lite"/>
    </source>
</evidence>
<feature type="compositionally biased region" description="Gly residues" evidence="1">
    <location>
        <begin position="1"/>
        <end position="12"/>
    </location>
</feature>
<name>A0AAV8Q2D1_ENSVE</name>
<evidence type="ECO:0000313" key="2">
    <source>
        <dbReference type="EMBL" id="KAJ8465499.1"/>
    </source>
</evidence>
<dbReference type="PANTHER" id="PTHR33416:SF20">
    <property type="entry name" value="NUCLEAR PORE COMPLEX PROTEIN NUP1"/>
    <property type="match status" value="1"/>
</dbReference>
<feature type="region of interest" description="Disordered" evidence="1">
    <location>
        <begin position="1"/>
        <end position="49"/>
    </location>
</feature>
<dbReference type="Proteomes" id="UP001222027">
    <property type="component" value="Unassembled WGS sequence"/>
</dbReference>
<accession>A0AAV8Q2D1</accession>
<dbReference type="GO" id="GO:0071763">
    <property type="term" value="P:nuclear membrane organization"/>
    <property type="evidence" value="ECO:0007669"/>
    <property type="project" value="TreeGrafter"/>
</dbReference>
<dbReference type="PANTHER" id="PTHR33416">
    <property type="entry name" value="NUCLEAR PORE COMPLEX PROTEIN NUP1"/>
    <property type="match status" value="1"/>
</dbReference>
<evidence type="ECO:0000313" key="3">
    <source>
        <dbReference type="Proteomes" id="UP001222027"/>
    </source>
</evidence>
<sequence>MAAYEGGGGIGGKFPKRPFRRAPATPYERPPAAVRPARGHPAETRGNGWLSKLVDPASRIIAWSASRLFSSVFQKRLGPPPAAAPQATAKSMEEVPKEHCTLLHSRTVEPSTPEVAVNSGNKEMTNVPYQANNKHQCAIEPTRIQPASSYYKNDKEVVSEQEERGIIGLNGNDATPVNLIVPKEEGALPTEIAKAYMSSRPFKVSPANLSGQNKLFREDKALPSGTPYGKKISDRPMALRSAVCISGPPETKPNSYISPKLNGRSAIYKMSCSPYFKPHLMGDKLLMDGYGGPSSSSQSMSTNIIHSGGRQMLKRRSSVLDDDIGSFDPTRRTRRKSNLMSPLKSSYSSVQHFLPSSSTHVDRGSIIPSHNLYHLNEQKNNHAESQASENGGIPIACVPLQSSEMARKILQQLDKLAPSPKEKSSKLKIDTNDSPHMLSQNMLGGRALKSMEEIDTSKFLNVQVNGSLEAASDSHQDGYAISHKKDEAEENASIKHAVKGVQVISTASILKKPNMVGTEAKPTVTTANVAVVPGADTVFTRKKPSFQMSAPEDLDMLDDDTCNIKNSSSPAIIVDNKSESISEVETTHVAKTNLEKAVESSSIGMHVSTAILDRDPQKINNCSGTDKMDGVPFPAVPASNSFQLPSVSSMLVASLEKSATQNEEVSASTSKIVLNTHSFGSPSTAADSRVSKFAVSNATTTDVLEGSNSGEVGKTMKGGDLFNACGSAAFSGLSTLTSSGINVFGVSSSKLNDEAASLTSTTPLVPDASVMASDSSCPSGFSTSISTMPSPSVAFSHAAPALSTISSFQFNTGGSLGASSAVILSTEKCGPANLIESDKSSTFSISSSATLGTSTATSVSMSMINSSSALPVSPLFSTASDFLAGSTSSSFSTSSSGLFSFGASSHSTGSNSSIFGSNPQNLAKFGDTAGSTFSTQLAVSGTGMSNPLPSSSGTFGSSTPVPISGLSGTSSSGSASSSFGFSTSATKPLCSSSSFSFSSVTGSSPNSGNISTFVPATNFGSSSSFSFSGAPVSSLGAGSGNSLVSTPPFGPSSFSFSTGGTLSTKFGDNNSSVGGTGIALFSSSSQTSQSSVSGSTFGSTTSAPATGFPFASVPSGSSPFTFGTSMPALPFTSIGSISSSISTARPVFGVPNQTASLNSPGNDQMNVEDSMADDPAQSIPPAATFGQPNVPASPNFMFGAPAAPGGLSTFQFGSQQNSFGLQSQSPFQQSGNADFAGGSFSLGSSGGEKSGRRIVRVRRDKHRKK</sequence>
<dbReference type="GO" id="GO:0005635">
    <property type="term" value="C:nuclear envelope"/>
    <property type="evidence" value="ECO:0007669"/>
    <property type="project" value="TreeGrafter"/>
</dbReference>
<gene>
    <name evidence="2" type="ORF">OPV22_028051</name>
</gene>
<feature type="compositionally biased region" description="Basic and acidic residues" evidence="1">
    <location>
        <begin position="420"/>
        <end position="433"/>
    </location>
</feature>
<feature type="compositionally biased region" description="Basic residues" evidence="1">
    <location>
        <begin position="1252"/>
        <end position="1265"/>
    </location>
</feature>
<keyword evidence="3" id="KW-1185">Reference proteome</keyword>
<proteinExistence type="predicted"/>
<comment type="caution">
    <text evidence="2">The sequence shown here is derived from an EMBL/GenBank/DDBJ whole genome shotgun (WGS) entry which is preliminary data.</text>
</comment>
<organism evidence="2 3">
    <name type="scientific">Ensete ventricosum</name>
    <name type="common">Abyssinian banana</name>
    <name type="synonym">Musa ensete</name>
    <dbReference type="NCBI Taxonomy" id="4639"/>
    <lineage>
        <taxon>Eukaryota</taxon>
        <taxon>Viridiplantae</taxon>
        <taxon>Streptophyta</taxon>
        <taxon>Embryophyta</taxon>
        <taxon>Tracheophyta</taxon>
        <taxon>Spermatophyta</taxon>
        <taxon>Magnoliopsida</taxon>
        <taxon>Liliopsida</taxon>
        <taxon>Zingiberales</taxon>
        <taxon>Musaceae</taxon>
        <taxon>Ensete</taxon>
    </lineage>
</organism>
<dbReference type="EMBL" id="JAQQAF010000008">
    <property type="protein sequence ID" value="KAJ8465499.1"/>
    <property type="molecule type" value="Genomic_DNA"/>
</dbReference>
<feature type="region of interest" description="Disordered" evidence="1">
    <location>
        <begin position="417"/>
        <end position="436"/>
    </location>
</feature>
<evidence type="ECO:0008006" key="4">
    <source>
        <dbReference type="Google" id="ProtNLM"/>
    </source>
</evidence>
<protein>
    <recommendedName>
        <fullName evidence="4">Nuclear pore complex protein NUP1</fullName>
    </recommendedName>
</protein>